<comment type="caution">
    <text evidence="1">The sequence shown here is derived from an EMBL/GenBank/DDBJ whole genome shotgun (WGS) entry which is preliminary data.</text>
</comment>
<protein>
    <submittedName>
        <fullName evidence="1">Uncharacterized protein</fullName>
    </submittedName>
</protein>
<organism evidence="1 2">
    <name type="scientific">Dendrolimus kikuchii</name>
    <dbReference type="NCBI Taxonomy" id="765133"/>
    <lineage>
        <taxon>Eukaryota</taxon>
        <taxon>Metazoa</taxon>
        <taxon>Ecdysozoa</taxon>
        <taxon>Arthropoda</taxon>
        <taxon>Hexapoda</taxon>
        <taxon>Insecta</taxon>
        <taxon>Pterygota</taxon>
        <taxon>Neoptera</taxon>
        <taxon>Endopterygota</taxon>
        <taxon>Lepidoptera</taxon>
        <taxon>Glossata</taxon>
        <taxon>Ditrysia</taxon>
        <taxon>Bombycoidea</taxon>
        <taxon>Lasiocampidae</taxon>
        <taxon>Dendrolimus</taxon>
    </lineage>
</organism>
<evidence type="ECO:0000313" key="2">
    <source>
        <dbReference type="Proteomes" id="UP000824533"/>
    </source>
</evidence>
<evidence type="ECO:0000313" key="1">
    <source>
        <dbReference type="EMBL" id="KAJ0179360.1"/>
    </source>
</evidence>
<dbReference type="Proteomes" id="UP000824533">
    <property type="component" value="Linkage Group LG08"/>
</dbReference>
<reference evidence="1 2" key="1">
    <citation type="journal article" date="2021" name="Front. Genet.">
        <title>Chromosome-Level Genome Assembly Reveals Significant Gene Expansion in the Toll and IMD Signaling Pathways of Dendrolimus kikuchii.</title>
        <authorList>
            <person name="Zhou J."/>
            <person name="Wu P."/>
            <person name="Xiong Z."/>
            <person name="Liu N."/>
            <person name="Zhao N."/>
            <person name="Ji M."/>
            <person name="Qiu Y."/>
            <person name="Yang B."/>
        </authorList>
    </citation>
    <scope>NUCLEOTIDE SEQUENCE [LARGE SCALE GENOMIC DNA]</scope>
    <source>
        <strain evidence="1">Ann1</strain>
    </source>
</reference>
<proteinExistence type="predicted"/>
<sequence length="1432" mass="164638">MEDYQMNKVFSSNITRSDSLINHDLYDLLDITPATPIDAPNDKSGTTLCPFRPNIDKFYIPKKRSRLKVKTVRDIRNTFENDVYTYLPEELEKQRNMLLKKIKDGSATNEQFKNITRDILNAENPISRTTWQMLINLNPDSHKYSKQYVLWNGQYIHVNGSKGGRIKFICKYDLGNIDKMRYKKNIFKKKNKKIGLLKNSLFVKFKPGPLSTKKYLDDSHQKYNVGEIELIHLPKPCLDIQPTYGISLDVNLTHFLNSWRGVSGDISQKWAEFATSVVGTKIKSNVMQKDPHSKITFESNYKFDQNRILMRRDADKPYKKSNINLSDIEICVPTEDIILSEVKHIVNEMLDSVELSLVQDTLFNEVYECKENICEHSDITNLTKREKPKKKYTELDRLDVTVIQLPDKCQNSFCKLGCVCESLQYTHNSKRHCGLIKCMFSCKCNFSKYNKDIENVGNESSEMLPALVNLNKERQLKLAKEEQKFHQTVIVSGEKRILLKGDKRHSSLKTSKNCCDNVTNSQNILIDKELSVVTRKLNFRNVEPWCMTHNLYKCFCKNRFIEKYNYEANVLNMNNSIDESLNVIETKEQCNNACPDNTSKIETRQEKRKSVENIINPVINIDDYNCSCARVKPFCRRKHNKAYYEITNSRILEMEKNDLKLQDKLINKVNKIKSSKRKSKRVANLTLASQPTKDQLPVRSEPVHINKPQLQSHVQSEPTNENKPQTQPGLKTKPINIYKPQLQPHVQSEPINVYKPLTQPTIIPLADSTLIPWIESSYKLYKQQVQLGIAERTLEPPKLGKFAFYSWNFILDRYKEKKNLFLVSKTIPCRIFMAVNQRHPAFVNCINIDHIHTYDLYKFPETVKRLLTSSQELEDNFCILRGLSFCWEFVGSVAKKAEVSIDLSDNPDVFNYSESSKSKLIDSVANSSDADSNISVTEERSSTSLDIDSTSIDSFNEEIQNNMQGSSRWFVMRIENDFSEIHFKEKGFFVKYDSILSAIHVARQSNKTVRISSQKRTDKSIGSQFGIYAIPNANEFCVFVGPYETDEPLGIETVKTFLDMGKHKSTRGVWITTNKMDNANVIDSPMLFMPSADKSFEEMITICNYSEETAERTEVINKTDVEITEKSAETNKKDNHQNLEIESPSVTPKAIKVVKPIKIRKVDAVYRISSSSILNTLGTKNVSDKNNSNRIQLINKCPSGPHSRNILDATFNKSNIRPLKVISGKSSLTRPVAQIAPQVNKDLQQSLRERDKTNMGVKSGLIILKPEEVVKLLTEKKFEKAGTSKEKENENEKSNSFEDVLVISDDEEREDAEINYKPTSDAIEWRDVKITCSTVNWAAWLPGRKNNQNLLSYTFPGCAPSIFCEEAEALSEINSDLSNVILFKWKLNFRQVRNTERHRWQRQTRRWGEEVTGRSGVREGVRCGSGGGRRNL</sequence>
<accession>A0ACC1D6C5</accession>
<keyword evidence="2" id="KW-1185">Reference proteome</keyword>
<dbReference type="EMBL" id="CM034394">
    <property type="protein sequence ID" value="KAJ0179360.1"/>
    <property type="molecule type" value="Genomic_DNA"/>
</dbReference>
<gene>
    <name evidence="1" type="ORF">K1T71_005072</name>
</gene>
<name>A0ACC1D6C5_9NEOP</name>